<dbReference type="GO" id="GO:0005634">
    <property type="term" value="C:nucleus"/>
    <property type="evidence" value="ECO:0007669"/>
    <property type="project" value="UniProtKB-SubCell"/>
</dbReference>
<comment type="subcellular location">
    <subcellularLocation>
        <location evidence="1">Nucleus</location>
    </subcellularLocation>
</comment>
<dbReference type="PROSITE" id="PS51005">
    <property type="entry name" value="NAC"/>
    <property type="match status" value="1"/>
</dbReference>
<reference evidence="7 8" key="1">
    <citation type="journal article" date="2016" name="G3 (Bethesda)">
        <title>First Draft Assembly and Annotation of the Genome of a California Endemic Oak Quercus lobata Nee (Fagaceae).</title>
        <authorList>
            <person name="Sork V.L."/>
            <person name="Fitz-Gibbon S.T."/>
            <person name="Puiu D."/>
            <person name="Crepeau M."/>
            <person name="Gugger P.F."/>
            <person name="Sherman R."/>
            <person name="Stevens K."/>
            <person name="Langley C.H."/>
            <person name="Pellegrini M."/>
            <person name="Salzberg S.L."/>
        </authorList>
    </citation>
    <scope>NUCLEOTIDE SEQUENCE [LARGE SCALE GENOMIC DNA]</scope>
    <source>
        <strain evidence="7 8">cv. SW786</strain>
    </source>
</reference>
<keyword evidence="5" id="KW-0539">Nucleus</keyword>
<evidence type="ECO:0000256" key="5">
    <source>
        <dbReference type="ARBA" id="ARBA00023242"/>
    </source>
</evidence>
<keyword evidence="8" id="KW-1185">Reference proteome</keyword>
<keyword evidence="3" id="KW-0238">DNA-binding</keyword>
<dbReference type="GO" id="GO:0003677">
    <property type="term" value="F:DNA binding"/>
    <property type="evidence" value="ECO:0007669"/>
    <property type="project" value="UniProtKB-KW"/>
</dbReference>
<dbReference type="InParanoid" id="A0A7N2MSM6"/>
<proteinExistence type="predicted"/>
<keyword evidence="2" id="KW-0805">Transcription regulation</keyword>
<dbReference type="PANTHER" id="PTHR31989">
    <property type="entry name" value="NAC DOMAIN-CONTAINING PROTEIN 82-RELATED"/>
    <property type="match status" value="1"/>
</dbReference>
<dbReference type="Proteomes" id="UP000594261">
    <property type="component" value="Chromosome 10"/>
</dbReference>
<dbReference type="InterPro" id="IPR036093">
    <property type="entry name" value="NAC_dom_sf"/>
</dbReference>
<dbReference type="EnsemblPlants" id="QL10p048371:mrna">
    <property type="protein sequence ID" value="QL10p048371:mrna:CDS:1"/>
    <property type="gene ID" value="QL10p048371"/>
</dbReference>
<evidence type="ECO:0000313" key="7">
    <source>
        <dbReference type="EnsemblPlants" id="QL10p048371:mrna:CDS:1"/>
    </source>
</evidence>
<dbReference type="Gene3D" id="2.170.150.80">
    <property type="entry name" value="NAC domain"/>
    <property type="match status" value="1"/>
</dbReference>
<feature type="domain" description="NAC" evidence="6">
    <location>
        <begin position="11"/>
        <end position="174"/>
    </location>
</feature>
<dbReference type="SUPFAM" id="SSF101941">
    <property type="entry name" value="NAC domain"/>
    <property type="match status" value="1"/>
</dbReference>
<evidence type="ECO:0000256" key="2">
    <source>
        <dbReference type="ARBA" id="ARBA00023015"/>
    </source>
</evidence>
<evidence type="ECO:0000256" key="4">
    <source>
        <dbReference type="ARBA" id="ARBA00023163"/>
    </source>
</evidence>
<accession>A0A7N2MSM6</accession>
<sequence length="182" mass="21051">MAMEEKEIMGLPPGFIFRPHQRDLLEYYLFRKVTSKPLPSNNPVKDIDVYGDPKVWTKLFQSSGMETLYFYIKLTKKKEKGKRVVRATEFGTWRAQKDAKLYDHSDEDDEEGCDGFNQKEQRHIGSKRTFTFVAKKGFFPNCSGPCTSIDSMESMEIGNTSNNVSCLNCTALFLDFLFPFFF</sequence>
<name>A0A7N2MSM6_QUELO</name>
<dbReference type="GO" id="GO:0006355">
    <property type="term" value="P:regulation of DNA-templated transcription"/>
    <property type="evidence" value="ECO:0007669"/>
    <property type="project" value="InterPro"/>
</dbReference>
<evidence type="ECO:0000259" key="6">
    <source>
        <dbReference type="PROSITE" id="PS51005"/>
    </source>
</evidence>
<dbReference type="Pfam" id="PF02365">
    <property type="entry name" value="NAM"/>
    <property type="match status" value="1"/>
</dbReference>
<dbReference type="Gramene" id="QL10p048371:mrna">
    <property type="protein sequence ID" value="QL10p048371:mrna:CDS:1"/>
    <property type="gene ID" value="QL10p048371"/>
</dbReference>
<dbReference type="AlphaFoldDB" id="A0A7N2MSM6"/>
<reference evidence="7" key="2">
    <citation type="submission" date="2021-01" db="UniProtKB">
        <authorList>
            <consortium name="EnsemblPlants"/>
        </authorList>
    </citation>
    <scope>IDENTIFICATION</scope>
</reference>
<organism evidence="7 8">
    <name type="scientific">Quercus lobata</name>
    <name type="common">Valley oak</name>
    <dbReference type="NCBI Taxonomy" id="97700"/>
    <lineage>
        <taxon>Eukaryota</taxon>
        <taxon>Viridiplantae</taxon>
        <taxon>Streptophyta</taxon>
        <taxon>Embryophyta</taxon>
        <taxon>Tracheophyta</taxon>
        <taxon>Spermatophyta</taxon>
        <taxon>Magnoliopsida</taxon>
        <taxon>eudicotyledons</taxon>
        <taxon>Gunneridae</taxon>
        <taxon>Pentapetalae</taxon>
        <taxon>rosids</taxon>
        <taxon>fabids</taxon>
        <taxon>Fagales</taxon>
        <taxon>Fagaceae</taxon>
        <taxon>Quercus</taxon>
    </lineage>
</organism>
<evidence type="ECO:0000256" key="3">
    <source>
        <dbReference type="ARBA" id="ARBA00023125"/>
    </source>
</evidence>
<dbReference type="InterPro" id="IPR003441">
    <property type="entry name" value="NAC-dom"/>
</dbReference>
<dbReference type="EMBL" id="LRBV02000010">
    <property type="status" value="NOT_ANNOTATED_CDS"/>
    <property type="molecule type" value="Genomic_DNA"/>
</dbReference>
<protein>
    <recommendedName>
        <fullName evidence="6">NAC domain-containing protein</fullName>
    </recommendedName>
</protein>
<keyword evidence="4" id="KW-0804">Transcription</keyword>
<evidence type="ECO:0000256" key="1">
    <source>
        <dbReference type="ARBA" id="ARBA00004123"/>
    </source>
</evidence>
<evidence type="ECO:0000313" key="8">
    <source>
        <dbReference type="Proteomes" id="UP000594261"/>
    </source>
</evidence>